<organism evidence="1 2">
    <name type="scientific">Actinoplanes campanulatus</name>
    <dbReference type="NCBI Taxonomy" id="113559"/>
    <lineage>
        <taxon>Bacteria</taxon>
        <taxon>Bacillati</taxon>
        <taxon>Actinomycetota</taxon>
        <taxon>Actinomycetes</taxon>
        <taxon>Micromonosporales</taxon>
        <taxon>Micromonosporaceae</taxon>
        <taxon>Actinoplanes</taxon>
    </lineage>
</organism>
<sequence>MSVDGTWWPSSPDLATELWHLVRALDQVRGPVTRLLLAVGTWTTEPHRIVMGGRMVTIGYRTRRPTTLITVICGDGGSFSVCLAPQGPAPGPGETAWDKATWEAGRGGCGALREEEAR</sequence>
<evidence type="ECO:0000313" key="1">
    <source>
        <dbReference type="EMBL" id="MBB3096309.1"/>
    </source>
</evidence>
<comment type="caution">
    <text evidence="1">The sequence shown here is derived from an EMBL/GenBank/DDBJ whole genome shotgun (WGS) entry which is preliminary data.</text>
</comment>
<gene>
    <name evidence="1" type="ORF">FHR83_003979</name>
</gene>
<keyword evidence="2" id="KW-1185">Reference proteome</keyword>
<dbReference type="RefSeq" id="WP_183221774.1">
    <property type="nucleotide sequence ID" value="NZ_BMPW01000007.1"/>
</dbReference>
<name>A0A7W5FFA9_9ACTN</name>
<accession>A0A7W5FFA9</accession>
<dbReference type="EMBL" id="JACHXF010000008">
    <property type="protein sequence ID" value="MBB3096309.1"/>
    <property type="molecule type" value="Genomic_DNA"/>
</dbReference>
<dbReference type="InterPro" id="IPR046036">
    <property type="entry name" value="DUF5994"/>
</dbReference>
<dbReference type="Proteomes" id="UP000590749">
    <property type="component" value="Unassembled WGS sequence"/>
</dbReference>
<proteinExistence type="predicted"/>
<dbReference type="Pfam" id="PF19457">
    <property type="entry name" value="DUF5994"/>
    <property type="match status" value="1"/>
</dbReference>
<protein>
    <submittedName>
        <fullName evidence="1">Uncharacterized protein</fullName>
    </submittedName>
</protein>
<dbReference type="AlphaFoldDB" id="A0A7W5FFA9"/>
<reference evidence="1 2" key="1">
    <citation type="submission" date="2020-08" db="EMBL/GenBank/DDBJ databases">
        <title>Genomic Encyclopedia of Type Strains, Phase III (KMG-III): the genomes of soil and plant-associated and newly described type strains.</title>
        <authorList>
            <person name="Whitman W."/>
        </authorList>
    </citation>
    <scope>NUCLEOTIDE SEQUENCE [LARGE SCALE GENOMIC DNA]</scope>
    <source>
        <strain evidence="1 2">CECT 3287</strain>
    </source>
</reference>
<evidence type="ECO:0000313" key="2">
    <source>
        <dbReference type="Proteomes" id="UP000590749"/>
    </source>
</evidence>